<dbReference type="Proteomes" id="UP001220577">
    <property type="component" value="Chromosome"/>
</dbReference>
<feature type="compositionally biased region" description="Low complexity" evidence="1">
    <location>
        <begin position="42"/>
        <end position="62"/>
    </location>
</feature>
<sequence length="667" mass="71870">MSWTVSQKGARVLLALMIAVCCCLAWAPVAWGQSSTAVSTVTETSSSSTTSTKTSSTASAGSEDSKAMLILDASSSMVEADAEGTRMESAKKAANELVESLPETANMGLTVYGANESDAPDNRERGCKDIDTLVPVGRVDKAKFTSAINGLEPKGYTPMGNSLRKAAEELGDEGERSIILVSDGIDSCAPPPVCEVAKELAEDGVDLAIHTVGFQVDDAARKELQCIAEAGNGQFLEAKDASSLATSLKFLAQRDIGKYKVEGTPFEFADSPEDAKWLGQGQYKTKVTPDSNAKTDRYFRVSVPEGHKALITMTPIWQPDGHFQDAQVELESSAQTNENDQNCGKARTKLSPSSIAGSAQFAMEPYWVSLMREEQADDCDMSNWLIATQIYKGGAELVDDVNVEVNVFYEPIPEEEQAKEWSDKVISSGKYDGEVPFGTAEEIAGGTGFNDATEISEGTYSDKIVPGEYRFYKIPVTWGQRPVLNMKVKESVTNDADSVKIKIFDPTRLQIGTRDFGFYDEEDESGPVSPAQHTMYGGDYPHQGYYFLHVGMGAKGEGKITGVEQPYEFAVMLDGEPVDGGPDWTPTYENGPEPSDEPIKFDGASSPGEERTVEETTENTEEAESTEAAEVAENKSDGLSLPLLGGLGVLLLAVIGAVVFLLNRNRA</sequence>
<proteinExistence type="predicted"/>
<evidence type="ECO:0000256" key="1">
    <source>
        <dbReference type="SAM" id="MobiDB-lite"/>
    </source>
</evidence>
<keyword evidence="3" id="KW-0732">Signal</keyword>
<keyword evidence="2" id="KW-0812">Transmembrane</keyword>
<dbReference type="Pfam" id="PF13519">
    <property type="entry name" value="VWA_2"/>
    <property type="match status" value="1"/>
</dbReference>
<dbReference type="PROSITE" id="PS50234">
    <property type="entry name" value="VWFA"/>
    <property type="match status" value="1"/>
</dbReference>
<evidence type="ECO:0000256" key="2">
    <source>
        <dbReference type="SAM" id="Phobius"/>
    </source>
</evidence>
<evidence type="ECO:0000259" key="4">
    <source>
        <dbReference type="PROSITE" id="PS50234"/>
    </source>
</evidence>
<feature type="signal peptide" evidence="3">
    <location>
        <begin position="1"/>
        <end position="27"/>
    </location>
</feature>
<accession>A0ABY7UED4</accession>
<dbReference type="InterPro" id="IPR036465">
    <property type="entry name" value="vWFA_dom_sf"/>
</dbReference>
<feature type="region of interest" description="Disordered" evidence="1">
    <location>
        <begin position="42"/>
        <end position="63"/>
    </location>
</feature>
<name>A0ABY7UED4_9CORY</name>
<dbReference type="Gene3D" id="3.40.50.410">
    <property type="entry name" value="von Willebrand factor, type A domain"/>
    <property type="match status" value="1"/>
</dbReference>
<keyword evidence="2" id="KW-0472">Membrane</keyword>
<keyword evidence="6" id="KW-1185">Reference proteome</keyword>
<protein>
    <submittedName>
        <fullName evidence="5">von Willebrand factor type A domain protein</fullName>
    </submittedName>
</protein>
<feature type="region of interest" description="Disordered" evidence="1">
    <location>
        <begin position="578"/>
        <end position="635"/>
    </location>
</feature>
<organism evidence="5 6">
    <name type="scientific">Corynebacterium ihumii</name>
    <dbReference type="NCBI Taxonomy" id="1232427"/>
    <lineage>
        <taxon>Bacteria</taxon>
        <taxon>Bacillati</taxon>
        <taxon>Actinomycetota</taxon>
        <taxon>Actinomycetes</taxon>
        <taxon>Mycobacteriales</taxon>
        <taxon>Corynebacteriaceae</taxon>
        <taxon>Corynebacterium</taxon>
    </lineage>
</organism>
<keyword evidence="2" id="KW-1133">Transmembrane helix</keyword>
<evidence type="ECO:0000256" key="3">
    <source>
        <dbReference type="SAM" id="SignalP"/>
    </source>
</evidence>
<feature type="chain" id="PRO_5045268794" evidence="3">
    <location>
        <begin position="28"/>
        <end position="667"/>
    </location>
</feature>
<dbReference type="InterPro" id="IPR002035">
    <property type="entry name" value="VWF_A"/>
</dbReference>
<reference evidence="5 6" key="1">
    <citation type="submission" date="2020-10" db="EMBL/GenBank/DDBJ databases">
        <title>Complete genome sequence of Corynebacterium ihumii DSM 45751.</title>
        <authorList>
            <person name="Ruckert C."/>
            <person name="Albersmeier A."/>
            <person name="Busche T."/>
            <person name="Jaenicke S."/>
            <person name="Winkler A."/>
            <person name="Friethjonsson O.H."/>
            <person name="Hreggviethsson G.O."/>
            <person name="Lambert C."/>
            <person name="Badcock D."/>
            <person name="Bernaerts K."/>
            <person name="Anne J."/>
            <person name="Economou A."/>
            <person name="Kalinowski J."/>
        </authorList>
    </citation>
    <scope>NUCLEOTIDE SEQUENCE [LARGE SCALE GENOMIC DNA]</scope>
    <source>
        <strain evidence="5 6">DSM 45751</strain>
    </source>
</reference>
<dbReference type="EMBL" id="CP063190">
    <property type="protein sequence ID" value="WCZ34362.1"/>
    <property type="molecule type" value="Genomic_DNA"/>
</dbReference>
<feature type="transmembrane region" description="Helical" evidence="2">
    <location>
        <begin position="641"/>
        <end position="662"/>
    </location>
</feature>
<gene>
    <name evidence="5" type="ORF">CIHUM_04660</name>
</gene>
<evidence type="ECO:0000313" key="5">
    <source>
        <dbReference type="EMBL" id="WCZ34362.1"/>
    </source>
</evidence>
<dbReference type="SMART" id="SM00327">
    <property type="entry name" value="VWA"/>
    <property type="match status" value="1"/>
</dbReference>
<feature type="compositionally biased region" description="Acidic residues" evidence="1">
    <location>
        <begin position="615"/>
        <end position="627"/>
    </location>
</feature>
<dbReference type="SUPFAM" id="SSF53300">
    <property type="entry name" value="vWA-like"/>
    <property type="match status" value="1"/>
</dbReference>
<feature type="domain" description="VWFA" evidence="4">
    <location>
        <begin position="66"/>
        <end position="251"/>
    </location>
</feature>
<dbReference type="RefSeq" id="WP_074432045.1">
    <property type="nucleotide sequence ID" value="NZ_CP063190.1"/>
</dbReference>
<evidence type="ECO:0000313" key="6">
    <source>
        <dbReference type="Proteomes" id="UP001220577"/>
    </source>
</evidence>